<keyword evidence="3" id="KW-1185">Reference proteome</keyword>
<dbReference type="GO" id="GO:0006891">
    <property type="term" value="P:intra-Golgi vesicle-mediated transport"/>
    <property type="evidence" value="ECO:0007669"/>
    <property type="project" value="TreeGrafter"/>
</dbReference>
<dbReference type="InterPro" id="IPR017106">
    <property type="entry name" value="Coatomer_gsu"/>
</dbReference>
<dbReference type="GO" id="GO:0072384">
    <property type="term" value="P:organelle transport along microtubule"/>
    <property type="evidence" value="ECO:0007669"/>
    <property type="project" value="TreeGrafter"/>
</dbReference>
<dbReference type="Proteomes" id="UP000276991">
    <property type="component" value="Unassembled WGS sequence"/>
</dbReference>
<name>A0A498SU05_ACAVI</name>
<accession>A0A498SU05</accession>
<dbReference type="GO" id="GO:0030126">
    <property type="term" value="C:COPI vesicle coat"/>
    <property type="evidence" value="ECO:0007669"/>
    <property type="project" value="TreeGrafter"/>
</dbReference>
<reference evidence="2 3" key="1">
    <citation type="submission" date="2018-08" db="EMBL/GenBank/DDBJ databases">
        <authorList>
            <person name="Laetsch R D."/>
            <person name="Stevens L."/>
            <person name="Kumar S."/>
            <person name="Blaxter L. M."/>
        </authorList>
    </citation>
    <scope>NUCLEOTIDE SEQUENCE [LARGE SCALE GENOMIC DNA]</scope>
</reference>
<dbReference type="Gene3D" id="1.25.10.10">
    <property type="entry name" value="Leucine-rich Repeat Variant"/>
    <property type="match status" value="1"/>
</dbReference>
<evidence type="ECO:0000313" key="3">
    <source>
        <dbReference type="Proteomes" id="UP000276991"/>
    </source>
</evidence>
<dbReference type="EMBL" id="UPTC01006309">
    <property type="protein sequence ID" value="VBB35528.1"/>
    <property type="molecule type" value="Genomic_DNA"/>
</dbReference>
<dbReference type="InterPro" id="IPR002553">
    <property type="entry name" value="Clathrin/coatomer_adapt-like_N"/>
</dbReference>
<feature type="domain" description="Clathrin/coatomer adaptor adaptin-like N-terminal" evidence="1">
    <location>
        <begin position="1"/>
        <end position="98"/>
    </location>
</feature>
<dbReference type="STRING" id="6277.A0A498SU05"/>
<dbReference type="GO" id="GO:0006886">
    <property type="term" value="P:intracellular protein transport"/>
    <property type="evidence" value="ECO:0007669"/>
    <property type="project" value="InterPro"/>
</dbReference>
<sequence>AIVDRNPAVASAALVSSFHLFRKNPEVVRRWANEVQEAISSDSNMVQFHALGLLYHIRSGDRLAVNKLVQKWSKSSLLSPFATCYLIRLAAKLVEEDEAG</sequence>
<dbReference type="GO" id="GO:0005783">
    <property type="term" value="C:endoplasmic reticulum"/>
    <property type="evidence" value="ECO:0007669"/>
    <property type="project" value="TreeGrafter"/>
</dbReference>
<feature type="non-terminal residue" evidence="2">
    <location>
        <position position="1"/>
    </location>
</feature>
<dbReference type="Pfam" id="PF01602">
    <property type="entry name" value="Adaptin_N"/>
    <property type="match status" value="1"/>
</dbReference>
<dbReference type="AlphaFoldDB" id="A0A498SU05"/>
<dbReference type="PANTHER" id="PTHR10261:SF0">
    <property type="entry name" value="COATOMER SUBUNIT GAMMA-2"/>
    <property type="match status" value="1"/>
</dbReference>
<dbReference type="InterPro" id="IPR016024">
    <property type="entry name" value="ARM-type_fold"/>
</dbReference>
<dbReference type="GO" id="GO:0009306">
    <property type="term" value="P:protein secretion"/>
    <property type="evidence" value="ECO:0007669"/>
    <property type="project" value="TreeGrafter"/>
</dbReference>
<organism evidence="2 3">
    <name type="scientific">Acanthocheilonema viteae</name>
    <name type="common">Filarial nematode worm</name>
    <name type="synonym">Dipetalonema viteae</name>
    <dbReference type="NCBI Taxonomy" id="6277"/>
    <lineage>
        <taxon>Eukaryota</taxon>
        <taxon>Metazoa</taxon>
        <taxon>Ecdysozoa</taxon>
        <taxon>Nematoda</taxon>
        <taxon>Chromadorea</taxon>
        <taxon>Rhabditida</taxon>
        <taxon>Spirurina</taxon>
        <taxon>Spiruromorpha</taxon>
        <taxon>Filarioidea</taxon>
        <taxon>Onchocercidae</taxon>
        <taxon>Acanthocheilonema</taxon>
    </lineage>
</organism>
<gene>
    <name evidence="2" type="ORF">NAV_LOCUS10319</name>
</gene>
<dbReference type="GO" id="GO:0000139">
    <property type="term" value="C:Golgi membrane"/>
    <property type="evidence" value="ECO:0007669"/>
    <property type="project" value="TreeGrafter"/>
</dbReference>
<protein>
    <recommendedName>
        <fullName evidence="1">Clathrin/coatomer adaptor adaptin-like N-terminal domain-containing protein</fullName>
    </recommendedName>
</protein>
<proteinExistence type="predicted"/>
<dbReference type="OrthoDB" id="1074925at2759"/>
<dbReference type="GO" id="GO:0006888">
    <property type="term" value="P:endoplasmic reticulum to Golgi vesicle-mediated transport"/>
    <property type="evidence" value="ECO:0007669"/>
    <property type="project" value="TreeGrafter"/>
</dbReference>
<dbReference type="SUPFAM" id="SSF48371">
    <property type="entry name" value="ARM repeat"/>
    <property type="match status" value="1"/>
</dbReference>
<evidence type="ECO:0000313" key="2">
    <source>
        <dbReference type="EMBL" id="VBB35528.1"/>
    </source>
</evidence>
<evidence type="ECO:0000259" key="1">
    <source>
        <dbReference type="Pfam" id="PF01602"/>
    </source>
</evidence>
<dbReference type="InterPro" id="IPR011989">
    <property type="entry name" value="ARM-like"/>
</dbReference>
<dbReference type="PANTHER" id="PTHR10261">
    <property type="entry name" value="COATOMER SUBUNIT GAMMA"/>
    <property type="match status" value="1"/>
</dbReference>
<dbReference type="GO" id="GO:0005793">
    <property type="term" value="C:endoplasmic reticulum-Golgi intermediate compartment"/>
    <property type="evidence" value="ECO:0007669"/>
    <property type="project" value="TreeGrafter"/>
</dbReference>